<evidence type="ECO:0000256" key="4">
    <source>
        <dbReference type="ARBA" id="ARBA00022723"/>
    </source>
</evidence>
<dbReference type="SFLD" id="SFLDS00005">
    <property type="entry name" value="Isoprenoid_Synthase_Type_I"/>
    <property type="match status" value="1"/>
</dbReference>
<evidence type="ECO:0000256" key="7">
    <source>
        <dbReference type="ARBA" id="ARBA00069024"/>
    </source>
</evidence>
<name>A0A7W6FV77_9HYPH</name>
<evidence type="ECO:0000256" key="6">
    <source>
        <dbReference type="ARBA" id="ARBA00023229"/>
    </source>
</evidence>
<keyword evidence="5" id="KW-0460">Magnesium</keyword>
<evidence type="ECO:0000256" key="3">
    <source>
        <dbReference type="ARBA" id="ARBA00022679"/>
    </source>
</evidence>
<dbReference type="InterPro" id="IPR000092">
    <property type="entry name" value="Polyprenyl_synt"/>
</dbReference>
<dbReference type="Pfam" id="PF00348">
    <property type="entry name" value="polyprenyl_synt"/>
    <property type="match status" value="1"/>
</dbReference>
<dbReference type="GO" id="GO:0004659">
    <property type="term" value="F:prenyltransferase activity"/>
    <property type="evidence" value="ECO:0007669"/>
    <property type="project" value="InterPro"/>
</dbReference>
<dbReference type="PANTHER" id="PTHR43281:SF1">
    <property type="entry name" value="FARNESYL DIPHOSPHATE SYNTHASE"/>
    <property type="match status" value="1"/>
</dbReference>
<dbReference type="PANTHER" id="PTHR43281">
    <property type="entry name" value="FARNESYL DIPHOSPHATE SYNTHASE"/>
    <property type="match status" value="1"/>
</dbReference>
<dbReference type="SFLD" id="SFLDG01017">
    <property type="entry name" value="Polyprenyl_Transferase_Like"/>
    <property type="match status" value="1"/>
</dbReference>
<dbReference type="Gene3D" id="1.10.600.10">
    <property type="entry name" value="Farnesyl Diphosphate Synthase"/>
    <property type="match status" value="1"/>
</dbReference>
<reference evidence="9 10" key="1">
    <citation type="submission" date="2020-08" db="EMBL/GenBank/DDBJ databases">
        <title>Genomic Encyclopedia of Type Strains, Phase IV (KMG-IV): sequencing the most valuable type-strain genomes for metagenomic binning, comparative biology and taxonomic classification.</title>
        <authorList>
            <person name="Goeker M."/>
        </authorList>
    </citation>
    <scope>NUCLEOTIDE SEQUENCE [LARGE SCALE GENOMIC DNA]</scope>
    <source>
        <strain evidence="9 10">DSM 25024</strain>
    </source>
</reference>
<dbReference type="SUPFAM" id="SSF48576">
    <property type="entry name" value="Terpenoid synthases"/>
    <property type="match status" value="1"/>
</dbReference>
<accession>A0A7W6FV77</accession>
<evidence type="ECO:0000313" key="10">
    <source>
        <dbReference type="Proteomes" id="UP000531216"/>
    </source>
</evidence>
<dbReference type="Proteomes" id="UP000531216">
    <property type="component" value="Unassembled WGS sequence"/>
</dbReference>
<dbReference type="InterPro" id="IPR033749">
    <property type="entry name" value="Polyprenyl_synt_CS"/>
</dbReference>
<organism evidence="9 10">
    <name type="scientific">Aureimonas phyllosphaerae</name>
    <dbReference type="NCBI Taxonomy" id="1166078"/>
    <lineage>
        <taxon>Bacteria</taxon>
        <taxon>Pseudomonadati</taxon>
        <taxon>Pseudomonadota</taxon>
        <taxon>Alphaproteobacteria</taxon>
        <taxon>Hyphomicrobiales</taxon>
        <taxon>Aurantimonadaceae</taxon>
        <taxon>Aureimonas</taxon>
    </lineage>
</organism>
<comment type="caution">
    <text evidence="9">The sequence shown here is derived from an EMBL/GenBank/DDBJ whole genome shotgun (WGS) entry which is preliminary data.</text>
</comment>
<keyword evidence="10" id="KW-1185">Reference proteome</keyword>
<dbReference type="PROSITE" id="PS00723">
    <property type="entry name" value="POLYPRENYL_SYNTHASE_1"/>
    <property type="match status" value="1"/>
</dbReference>
<dbReference type="AlphaFoldDB" id="A0A7W6FV77"/>
<dbReference type="GO" id="GO:0016114">
    <property type="term" value="P:terpenoid biosynthetic process"/>
    <property type="evidence" value="ECO:0007669"/>
    <property type="project" value="UniProtKB-ARBA"/>
</dbReference>
<keyword evidence="4" id="KW-0479">Metal-binding</keyword>
<proteinExistence type="inferred from homology"/>
<dbReference type="EMBL" id="JACIDO010000006">
    <property type="protein sequence ID" value="MBB3936873.1"/>
    <property type="molecule type" value="Genomic_DNA"/>
</dbReference>
<evidence type="ECO:0000256" key="2">
    <source>
        <dbReference type="ARBA" id="ARBA00006706"/>
    </source>
</evidence>
<evidence type="ECO:0000256" key="1">
    <source>
        <dbReference type="ARBA" id="ARBA00001946"/>
    </source>
</evidence>
<evidence type="ECO:0000256" key="5">
    <source>
        <dbReference type="ARBA" id="ARBA00022842"/>
    </source>
</evidence>
<dbReference type="FunFam" id="1.10.600.10:FF:000001">
    <property type="entry name" value="Geranylgeranyl diphosphate synthase"/>
    <property type="match status" value="1"/>
</dbReference>
<sequence length="311" mass="31952">MTLSTDGPNTLLLARIEARLAELVPVVLAGQQGLEAAMRDSLLAPGKRLRPLIAAIVAQDLGGPLDAALDAGCAVEMVHAASLILDDLPCMDDAALRRGRPAIHRGHGEDVAVLASIAMLTEAFAVLSRIEGLAPERRNAAVGVLASAVGSLGLVGGQYQDLRGGRGPRSAQDIGDANGRKTGALFLSAVELGAIVAGATPGQRANLSAFAGELGLAFQLMDDLLDLTSDPAAIGKDVGRDAGKSTVVALVGVERTQRLVERHIGTARAHLETVFGASSRLDALVVRLAGLGRPPQPAALPPAIEQEGGRR</sequence>
<comment type="cofactor">
    <cofactor evidence="1">
        <name>Mg(2+)</name>
        <dbReference type="ChEBI" id="CHEBI:18420"/>
    </cofactor>
</comment>
<protein>
    <recommendedName>
        <fullName evidence="7">Probable farnesyl diphosphate synthase</fullName>
    </recommendedName>
</protein>
<dbReference type="PROSITE" id="PS00444">
    <property type="entry name" value="POLYPRENYL_SYNTHASE_2"/>
    <property type="match status" value="1"/>
</dbReference>
<dbReference type="InterPro" id="IPR008949">
    <property type="entry name" value="Isoprenoid_synthase_dom_sf"/>
</dbReference>
<dbReference type="CDD" id="cd00685">
    <property type="entry name" value="Trans_IPPS_HT"/>
    <property type="match status" value="1"/>
</dbReference>
<dbReference type="OrthoDB" id="9805316at2"/>
<dbReference type="GO" id="GO:0046872">
    <property type="term" value="F:metal ion binding"/>
    <property type="evidence" value="ECO:0007669"/>
    <property type="project" value="UniProtKB-KW"/>
</dbReference>
<comment type="similarity">
    <text evidence="2 8">Belongs to the FPP/GGPP synthase family.</text>
</comment>
<gene>
    <name evidence="9" type="ORF">GGR05_003038</name>
</gene>
<dbReference type="RefSeq" id="WP_090962598.1">
    <property type="nucleotide sequence ID" value="NZ_CP181348.1"/>
</dbReference>
<keyword evidence="6" id="KW-0414">Isoprene biosynthesis</keyword>
<evidence type="ECO:0000313" key="9">
    <source>
        <dbReference type="EMBL" id="MBB3936873.1"/>
    </source>
</evidence>
<evidence type="ECO:0000256" key="8">
    <source>
        <dbReference type="RuleBase" id="RU004466"/>
    </source>
</evidence>
<keyword evidence="3 8" id="KW-0808">Transferase</keyword>